<gene>
    <name evidence="1" type="ORF">GO986_04875</name>
</gene>
<sequence length="168" mass="19064">MAKVDLTHPEQRVIGEVLQAFACGDFVPADLMHTLLGYGPQELQALSDCWGTVHWSEMPHEYIWLVGAVFDALCVYPHDNWGRWYQHVHVPPQRAERIFDKWAYTDSVCFIDKSGKRRFANSTSGTRFSPSRSARISSFLQTIQSESVLPSGFNRCLMKPLSITSSVI</sequence>
<dbReference type="EMBL" id="WQLB01000004">
    <property type="protein sequence ID" value="MVN86093.1"/>
    <property type="molecule type" value="Genomic_DNA"/>
</dbReference>
<reference evidence="1 2" key="1">
    <citation type="submission" date="2019-12" db="EMBL/GenBank/DDBJ databases">
        <title>Deinococcus sp. HMF7620 Genome sequencing and assembly.</title>
        <authorList>
            <person name="Kang H."/>
            <person name="Kim H."/>
            <person name="Joh K."/>
        </authorList>
    </citation>
    <scope>NUCLEOTIDE SEQUENCE [LARGE SCALE GENOMIC DNA]</scope>
    <source>
        <strain evidence="1 2">HMF7620</strain>
    </source>
</reference>
<evidence type="ECO:0000313" key="2">
    <source>
        <dbReference type="Proteomes" id="UP000483286"/>
    </source>
</evidence>
<comment type="caution">
    <text evidence="1">The sequence shown here is derived from an EMBL/GenBank/DDBJ whole genome shotgun (WGS) entry which is preliminary data.</text>
</comment>
<dbReference type="Proteomes" id="UP000483286">
    <property type="component" value="Unassembled WGS sequence"/>
</dbReference>
<protein>
    <submittedName>
        <fullName evidence="1">Uncharacterized protein</fullName>
    </submittedName>
</protein>
<dbReference type="RefSeq" id="WP_157458135.1">
    <property type="nucleotide sequence ID" value="NZ_WQLB01000004.1"/>
</dbReference>
<evidence type="ECO:0000313" key="1">
    <source>
        <dbReference type="EMBL" id="MVN86093.1"/>
    </source>
</evidence>
<dbReference type="AlphaFoldDB" id="A0A7C9HQK4"/>
<keyword evidence="2" id="KW-1185">Reference proteome</keyword>
<name>A0A7C9HQK4_9DEIO</name>
<accession>A0A7C9HQK4</accession>
<proteinExistence type="predicted"/>
<organism evidence="1 2">
    <name type="scientific">Deinococcus arboris</name>
    <dbReference type="NCBI Taxonomy" id="2682977"/>
    <lineage>
        <taxon>Bacteria</taxon>
        <taxon>Thermotogati</taxon>
        <taxon>Deinococcota</taxon>
        <taxon>Deinococci</taxon>
        <taxon>Deinococcales</taxon>
        <taxon>Deinococcaceae</taxon>
        <taxon>Deinococcus</taxon>
    </lineage>
</organism>